<evidence type="ECO:0000313" key="2">
    <source>
        <dbReference type="Proteomes" id="UP000225277"/>
    </source>
</evidence>
<reference evidence="1 2" key="1">
    <citation type="submission" date="2016-03" db="EMBL/GenBank/DDBJ databases">
        <authorList>
            <person name="Ploux O."/>
        </authorList>
    </citation>
    <scope>NUCLEOTIDE SEQUENCE [LARGE SCALE GENOMIC DNA]</scope>
    <source>
        <strain evidence="1 2">URUG2</strain>
    </source>
</reference>
<dbReference type="Proteomes" id="UP000225277">
    <property type="component" value="Unassembled WGS sequence"/>
</dbReference>
<dbReference type="AlphaFoldDB" id="A0A2D3VB32"/>
<evidence type="ECO:0000313" key="1">
    <source>
        <dbReference type="EMBL" id="CZT24170.1"/>
    </source>
</evidence>
<dbReference type="EMBL" id="FJUY01000020">
    <property type="protein sequence ID" value="CZT24170.1"/>
    <property type="molecule type" value="Genomic_DNA"/>
</dbReference>
<gene>
    <name evidence="1" type="ORF">RCC_09887</name>
</gene>
<dbReference type="RefSeq" id="XP_023630894.1">
    <property type="nucleotide sequence ID" value="XM_023775126.1"/>
</dbReference>
<keyword evidence="2" id="KW-1185">Reference proteome</keyword>
<accession>A0A2D3VB32</accession>
<dbReference type="GeneID" id="35604947"/>
<dbReference type="OrthoDB" id="3650850at2759"/>
<proteinExistence type="predicted"/>
<protein>
    <submittedName>
        <fullName evidence="1">Uncharacterized protein</fullName>
    </submittedName>
</protein>
<sequence length="181" mass="20469">MSPAKATSSLANSVVVAASNPTIEMRIQALAQELQDMIFHFAFIAPLEGLTNITISESYKTPVALQLDRNTRTSLAKKYYNNAVFHTNDFGDSIWIFKEWYSFLSRAHKLEIRNIACTQVKEPFVPSITEDYIRKLRSGRRYDISIEGLYGWLHIAPVERGLSDTASFKGVFSVIDHDSSM</sequence>
<name>A0A2D3VB32_9PEZI</name>
<organism evidence="1 2">
    <name type="scientific">Ramularia collo-cygni</name>
    <dbReference type="NCBI Taxonomy" id="112498"/>
    <lineage>
        <taxon>Eukaryota</taxon>
        <taxon>Fungi</taxon>
        <taxon>Dikarya</taxon>
        <taxon>Ascomycota</taxon>
        <taxon>Pezizomycotina</taxon>
        <taxon>Dothideomycetes</taxon>
        <taxon>Dothideomycetidae</taxon>
        <taxon>Mycosphaerellales</taxon>
        <taxon>Mycosphaerellaceae</taxon>
        <taxon>Ramularia</taxon>
    </lineage>
</organism>